<sequence length="110" mass="12726">MNHDIADIRSLDHLLRSLYTILKNENQPETRYAEQIIGRMGNNIGITLSDEQADLCELFSILKADYKSLFPPKSGLTEFYIRRDNVSLQCRLNTEYKSILSQIEAILGRY</sequence>
<proteinExistence type="predicted"/>
<accession>A0AC61N8K1</accession>
<evidence type="ECO:0000313" key="2">
    <source>
        <dbReference type="Proteomes" id="UP000682782"/>
    </source>
</evidence>
<name>A0AC61N8K1_9FIRM</name>
<dbReference type="Proteomes" id="UP000682782">
    <property type="component" value="Chromosome"/>
</dbReference>
<evidence type="ECO:0000313" key="1">
    <source>
        <dbReference type="EMBL" id="QUC66926.1"/>
    </source>
</evidence>
<keyword evidence="2" id="KW-1185">Reference proteome</keyword>
<dbReference type="EMBL" id="CP068393">
    <property type="protein sequence ID" value="QUC66926.1"/>
    <property type="molecule type" value="Genomic_DNA"/>
</dbReference>
<protein>
    <submittedName>
        <fullName evidence="1">Uncharacterized protein</fullName>
    </submittedName>
</protein>
<reference evidence="1" key="1">
    <citation type="submission" date="2021-01" db="EMBL/GenBank/DDBJ databases">
        <title>Complete genome sequence of Clostridiales bacterium R-7.</title>
        <authorList>
            <person name="Mahoney-Kurpe S.C."/>
            <person name="Palevich N."/>
            <person name="Koike S."/>
            <person name="Moon C.D."/>
            <person name="Attwood G.T."/>
        </authorList>
    </citation>
    <scope>NUCLEOTIDE SEQUENCE</scope>
    <source>
        <strain evidence="1">R-7</strain>
    </source>
</reference>
<organism evidence="1 2">
    <name type="scientific">Aristaeella hokkaidonensis</name>
    <dbReference type="NCBI Taxonomy" id="3046382"/>
    <lineage>
        <taxon>Bacteria</taxon>
        <taxon>Bacillati</taxon>
        <taxon>Bacillota</taxon>
        <taxon>Clostridia</taxon>
        <taxon>Eubacteriales</taxon>
        <taxon>Aristaeellaceae</taxon>
        <taxon>Aristaeella</taxon>
    </lineage>
</organism>
<gene>
    <name evidence="1" type="ORF">JYE49_13980</name>
</gene>